<evidence type="ECO:0000256" key="1">
    <source>
        <dbReference type="SAM" id="Coils"/>
    </source>
</evidence>
<gene>
    <name evidence="3" type="ORF">PITCH_A1680011</name>
</gene>
<evidence type="ECO:0008006" key="4">
    <source>
        <dbReference type="Google" id="ProtNLM"/>
    </source>
</evidence>
<evidence type="ECO:0000313" key="3">
    <source>
        <dbReference type="EMBL" id="SPD73094.1"/>
    </source>
</evidence>
<sequence length="436" mass="48613">MKKFLLVVFVLSFITGAGGGLQAGETDALIKKLIDKGIITKEEAAEIQKEEQKAEEKSQEKIVKEIQDKGLAVPEALKGVKVGILGYVDFSYGDSPEFDHGESDLNKFRLTRGYLTVEKEILPWFGARVTLDTYQDTEDTDESYKMRLKYYYAQFKAPNLGFLTGMKSEVGMGHMPWLDFEENINPYRCQGTMAIERAGVFNSSDLGVSLMGDLGGRIKDSRLIIGDDHYDGRYGTWHLGVYNGSGYHESEDNNNKVIEGRLSLRPVPDIIPGLQLSYFGLRGDGNDDSTGEWPEYNVNLGMLSYQNPWVIFTGQCFTSEGNAKGKWVDALGHALDTKGYSAFGNVKLPVLDKKIALFARYDHFDQDDDGLIAGDADYDMYMGGIAYDIYKGNMILLTYETTDYGRDAGKKGSVPDVTKTNLGDDKRIQAVLQVKY</sequence>
<reference evidence="3" key="1">
    <citation type="submission" date="2018-01" db="EMBL/GenBank/DDBJ databases">
        <authorList>
            <person name="Regsiter A."/>
            <person name="William W."/>
        </authorList>
    </citation>
    <scope>NUCLEOTIDE SEQUENCE</scope>
    <source>
        <strain evidence="3">TRIP AH-1</strain>
    </source>
</reference>
<accession>A0A445MUA3</accession>
<dbReference type="SUPFAM" id="SSF56935">
    <property type="entry name" value="Porins"/>
    <property type="match status" value="1"/>
</dbReference>
<feature type="signal peptide" evidence="2">
    <location>
        <begin position="1"/>
        <end position="23"/>
    </location>
</feature>
<keyword evidence="1" id="KW-0175">Coiled coil</keyword>
<keyword evidence="2" id="KW-0732">Signal</keyword>
<protein>
    <recommendedName>
        <fullName evidence="4">Phosphate-selective porin O and P</fullName>
    </recommendedName>
</protein>
<organism evidence="3">
    <name type="scientific">uncultured Desulfobacterium sp</name>
    <dbReference type="NCBI Taxonomy" id="201089"/>
    <lineage>
        <taxon>Bacteria</taxon>
        <taxon>Pseudomonadati</taxon>
        <taxon>Thermodesulfobacteriota</taxon>
        <taxon>Desulfobacteria</taxon>
        <taxon>Desulfobacterales</taxon>
        <taxon>Desulfobacteriaceae</taxon>
        <taxon>Desulfobacterium</taxon>
        <taxon>environmental samples</taxon>
    </lineage>
</organism>
<dbReference type="Gene3D" id="2.40.160.10">
    <property type="entry name" value="Porin"/>
    <property type="match status" value="1"/>
</dbReference>
<feature type="chain" id="PRO_5019252040" description="Phosphate-selective porin O and P" evidence="2">
    <location>
        <begin position="24"/>
        <end position="436"/>
    </location>
</feature>
<dbReference type="EMBL" id="OJIN01000077">
    <property type="protein sequence ID" value="SPD73094.1"/>
    <property type="molecule type" value="Genomic_DNA"/>
</dbReference>
<dbReference type="AlphaFoldDB" id="A0A445MUA3"/>
<dbReference type="InterPro" id="IPR023614">
    <property type="entry name" value="Porin_dom_sf"/>
</dbReference>
<proteinExistence type="predicted"/>
<name>A0A445MUA3_9BACT</name>
<feature type="coiled-coil region" evidence="1">
    <location>
        <begin position="40"/>
        <end position="69"/>
    </location>
</feature>
<evidence type="ECO:0000256" key="2">
    <source>
        <dbReference type="SAM" id="SignalP"/>
    </source>
</evidence>